<keyword evidence="5" id="KW-0342">GTP-binding</keyword>
<name>D8TY48_VOLCA</name>
<gene>
    <name evidence="11" type="primary">cyc2</name>
    <name evidence="11" type="ORF">VOLCADRAFT_61364</name>
</gene>
<comment type="subcellular location">
    <subcellularLocation>
        <location evidence="1">Cytoplasm</location>
    </subcellularLocation>
</comment>
<dbReference type="STRING" id="3068.D8TY48"/>
<feature type="domain" description="Guanylate cyclase" evidence="10">
    <location>
        <begin position="452"/>
        <end position="580"/>
    </location>
</feature>
<evidence type="ECO:0000256" key="1">
    <source>
        <dbReference type="ARBA" id="ARBA00004496"/>
    </source>
</evidence>
<dbReference type="RefSeq" id="XP_002951311.1">
    <property type="nucleotide sequence ID" value="XM_002951265.1"/>
</dbReference>
<dbReference type="GO" id="GO:0070482">
    <property type="term" value="P:response to oxygen levels"/>
    <property type="evidence" value="ECO:0007669"/>
    <property type="project" value="TreeGrafter"/>
</dbReference>
<evidence type="ECO:0000256" key="3">
    <source>
        <dbReference type="ARBA" id="ARBA00022490"/>
    </source>
</evidence>
<dbReference type="PROSITE" id="PS00452">
    <property type="entry name" value="GUANYLATE_CYCLASE_1"/>
    <property type="match status" value="1"/>
</dbReference>
<dbReference type="EMBL" id="GL378344">
    <property type="protein sequence ID" value="EFJ47487.1"/>
    <property type="molecule type" value="Genomic_DNA"/>
</dbReference>
<feature type="non-terminal residue" evidence="11">
    <location>
        <position position="1"/>
    </location>
</feature>
<proteinExistence type="inferred from homology"/>
<evidence type="ECO:0000256" key="9">
    <source>
        <dbReference type="SAM" id="Coils"/>
    </source>
</evidence>
<dbReference type="Gene3D" id="3.90.1520.10">
    <property type="entry name" value="H-NOX domain"/>
    <property type="match status" value="1"/>
</dbReference>
<dbReference type="Pfam" id="PF00211">
    <property type="entry name" value="Guanylate_cyc"/>
    <property type="match status" value="1"/>
</dbReference>
<dbReference type="eggNOG" id="KOG4171">
    <property type="taxonomic scope" value="Eukaryota"/>
</dbReference>
<keyword evidence="6 8" id="KW-0456">Lyase</keyword>
<protein>
    <recommendedName>
        <fullName evidence="2">guanylate cyclase</fullName>
        <ecNumber evidence="2">4.6.1.2</ecNumber>
    </recommendedName>
</protein>
<evidence type="ECO:0000259" key="10">
    <source>
        <dbReference type="PROSITE" id="PS50125"/>
    </source>
</evidence>
<dbReference type="InterPro" id="IPR001054">
    <property type="entry name" value="A/G_cyclase"/>
</dbReference>
<dbReference type="InParanoid" id="D8TY48"/>
<accession>D8TY48</accession>
<dbReference type="GO" id="GO:0004383">
    <property type="term" value="F:guanylate cyclase activity"/>
    <property type="evidence" value="ECO:0007669"/>
    <property type="project" value="UniProtKB-EC"/>
</dbReference>
<feature type="coiled-coil region" evidence="9">
    <location>
        <begin position="379"/>
        <end position="406"/>
    </location>
</feature>
<keyword evidence="4" id="KW-0547">Nucleotide-binding</keyword>
<dbReference type="AlphaFoldDB" id="D8TY48"/>
<organism evidence="12">
    <name type="scientific">Volvox carteri f. nagariensis</name>
    <dbReference type="NCBI Taxonomy" id="3068"/>
    <lineage>
        <taxon>Eukaryota</taxon>
        <taxon>Viridiplantae</taxon>
        <taxon>Chlorophyta</taxon>
        <taxon>core chlorophytes</taxon>
        <taxon>Chlorophyceae</taxon>
        <taxon>CS clade</taxon>
        <taxon>Chlamydomonadales</taxon>
        <taxon>Volvocaceae</taxon>
        <taxon>Volvox</taxon>
    </lineage>
</organism>
<dbReference type="GO" id="GO:0019934">
    <property type="term" value="P:cGMP-mediated signaling"/>
    <property type="evidence" value="ECO:0007669"/>
    <property type="project" value="TreeGrafter"/>
</dbReference>
<dbReference type="Pfam" id="PF07701">
    <property type="entry name" value="HNOBA"/>
    <property type="match status" value="1"/>
</dbReference>
<dbReference type="SUPFAM" id="SSF55073">
    <property type="entry name" value="Nucleotide cyclase"/>
    <property type="match status" value="1"/>
</dbReference>
<evidence type="ECO:0000256" key="4">
    <source>
        <dbReference type="ARBA" id="ARBA00022741"/>
    </source>
</evidence>
<evidence type="ECO:0000256" key="6">
    <source>
        <dbReference type="ARBA" id="ARBA00023239"/>
    </source>
</evidence>
<dbReference type="InterPro" id="IPR029787">
    <property type="entry name" value="Nucleotide_cyclase"/>
</dbReference>
<dbReference type="InterPro" id="IPR011644">
    <property type="entry name" value="Heme_NO-bd"/>
</dbReference>
<dbReference type="InterPro" id="IPR011645">
    <property type="entry name" value="HNOB_dom_associated"/>
</dbReference>
<feature type="non-terminal residue" evidence="11">
    <location>
        <position position="633"/>
    </location>
</feature>
<dbReference type="PROSITE" id="PS50125">
    <property type="entry name" value="GUANYLATE_CYCLASE_2"/>
    <property type="match status" value="1"/>
</dbReference>
<keyword evidence="3" id="KW-0963">Cytoplasm</keyword>
<dbReference type="InterPro" id="IPR042463">
    <property type="entry name" value="HNOB_dom_associated_sf"/>
</dbReference>
<evidence type="ECO:0000313" key="11">
    <source>
        <dbReference type="EMBL" id="EFJ47487.1"/>
    </source>
</evidence>
<dbReference type="GO" id="GO:0005525">
    <property type="term" value="F:GTP binding"/>
    <property type="evidence" value="ECO:0007669"/>
    <property type="project" value="UniProtKB-KW"/>
</dbReference>
<dbReference type="PANTHER" id="PTHR45655">
    <property type="entry name" value="GUANYLATE CYCLASE SOLUBLE SUBUNIT BETA-2"/>
    <property type="match status" value="1"/>
</dbReference>
<reference evidence="11 12" key="1">
    <citation type="journal article" date="2010" name="Science">
        <title>Genomic analysis of organismal complexity in the multicellular green alga Volvox carteri.</title>
        <authorList>
            <person name="Prochnik S.E."/>
            <person name="Umen J."/>
            <person name="Nedelcu A.M."/>
            <person name="Hallmann A."/>
            <person name="Miller S.M."/>
            <person name="Nishii I."/>
            <person name="Ferris P."/>
            <person name="Kuo A."/>
            <person name="Mitros T."/>
            <person name="Fritz-Laylin L.K."/>
            <person name="Hellsten U."/>
            <person name="Chapman J."/>
            <person name="Simakov O."/>
            <person name="Rensing S.A."/>
            <person name="Terry A."/>
            <person name="Pangilinan J."/>
            <person name="Kapitonov V."/>
            <person name="Jurka J."/>
            <person name="Salamov A."/>
            <person name="Shapiro H."/>
            <person name="Schmutz J."/>
            <person name="Grimwood J."/>
            <person name="Lindquist E."/>
            <person name="Lucas S."/>
            <person name="Grigoriev I.V."/>
            <person name="Schmitt R."/>
            <person name="Kirk D."/>
            <person name="Rokhsar D.S."/>
        </authorList>
    </citation>
    <scope>NUCLEOTIDE SEQUENCE [LARGE SCALE GENOMIC DNA]</scope>
    <source>
        <strain evidence="12">f. Nagariensis / Eve</strain>
    </source>
</reference>
<dbReference type="Gene3D" id="6.10.250.780">
    <property type="match status" value="1"/>
</dbReference>
<dbReference type="OrthoDB" id="6127067at2759"/>
<dbReference type="GO" id="GO:0020037">
    <property type="term" value="F:heme binding"/>
    <property type="evidence" value="ECO:0007669"/>
    <property type="project" value="InterPro"/>
</dbReference>
<evidence type="ECO:0000256" key="5">
    <source>
        <dbReference type="ARBA" id="ARBA00023134"/>
    </source>
</evidence>
<keyword evidence="9" id="KW-0175">Coiled coil</keyword>
<evidence type="ECO:0000256" key="2">
    <source>
        <dbReference type="ARBA" id="ARBA00012202"/>
    </source>
</evidence>
<dbReference type="InterPro" id="IPR018297">
    <property type="entry name" value="A/G_cyclase_CS"/>
</dbReference>
<keyword evidence="7" id="KW-0141">cGMP biosynthesis</keyword>
<evidence type="ECO:0000313" key="12">
    <source>
        <dbReference type="Proteomes" id="UP000001058"/>
    </source>
</evidence>
<evidence type="ECO:0000256" key="7">
    <source>
        <dbReference type="ARBA" id="ARBA00023293"/>
    </source>
</evidence>
<dbReference type="SUPFAM" id="SSF111126">
    <property type="entry name" value="Ligand-binding domain in the NO signalling and Golgi transport"/>
    <property type="match status" value="1"/>
</dbReference>
<dbReference type="GeneID" id="9615471"/>
<evidence type="ECO:0000256" key="8">
    <source>
        <dbReference type="RuleBase" id="RU000405"/>
    </source>
</evidence>
<sequence>WINNSVESFVRDTFGDAVWTSVLTAAGVSDSGGWVSSCPYPDSETYKLVVTASNMLGVTPAQALEAYGVYFVDYVTKQGYGKLLHTLGSNIAEFLQSLNNLHLHLTMSFPAMSAPAFKCTGVGPESLELHYHSNRPALGPIVVGVLRGLAERYWGLGDRLGVKLLRGRDDGSEDHEVFLVTYPYQEALSHWQPAAPAAEGGPLPPSPLSPHRFTVCPDTFYSLFPFHLLLDRQCFVVQAGAALMRLFPDLTAGTHLADTFQLRHPYISLEYDTIISELNNAFLLKAKATGLEVKGQMLPVPLLPPHCSSSSGGGCGGGGGGGCPFAAAAAAAAAADGGAGEGLLFLGTVRLSGLDDMRDQRLFLSDIPLHDINRDFVLLAEQRQAEAQLKERFEALTLELKKVNSSLCDMTHWLEQERERSDQLLYQMLPRQVATVLKSGAKMPASEHPEATILFSDIVGFTEIAARCSPLEVCSLLDELYHHFDTAIEQYPELYKVETIGDAYMVVANVTTPCPNHADRLLEFAVRMHQEARQVRCTLGESVRIRVGMHSGPVVAGVVGKKMPRFCLFGDTVNTASRMESHGLPGQIHISDACYSCLKNKAAFAIRERGNISVKGKGMMRTYLIAPAEQAAC</sequence>
<dbReference type="Proteomes" id="UP000001058">
    <property type="component" value="Unassembled WGS sequence"/>
</dbReference>
<dbReference type="Gene3D" id="3.30.450.260">
    <property type="entry name" value="Haem NO binding associated domain"/>
    <property type="match status" value="1"/>
</dbReference>
<dbReference type="KEGG" id="vcn:VOLCADRAFT_61364"/>
<dbReference type="GO" id="GO:0008074">
    <property type="term" value="C:guanylate cyclase complex, soluble"/>
    <property type="evidence" value="ECO:0007669"/>
    <property type="project" value="TreeGrafter"/>
</dbReference>
<dbReference type="CDD" id="cd07302">
    <property type="entry name" value="CHD"/>
    <property type="match status" value="1"/>
</dbReference>
<dbReference type="EC" id="4.6.1.2" evidence="2"/>
<dbReference type="Pfam" id="PF07700">
    <property type="entry name" value="HNOB"/>
    <property type="match status" value="1"/>
</dbReference>
<comment type="similarity">
    <text evidence="8">Belongs to the adenylyl cyclase class-4/guanylyl cyclase family.</text>
</comment>
<dbReference type="Gene3D" id="3.30.70.1230">
    <property type="entry name" value="Nucleotide cyclase"/>
    <property type="match status" value="1"/>
</dbReference>
<dbReference type="InterPro" id="IPR038158">
    <property type="entry name" value="H-NOX_domain_sf"/>
</dbReference>
<keyword evidence="12" id="KW-1185">Reference proteome</keyword>
<dbReference type="PANTHER" id="PTHR45655:SF13">
    <property type="entry name" value="SOLUBLE GUANYLATE CYCLASE GCY-32-RELATED"/>
    <property type="match status" value="1"/>
</dbReference>
<dbReference type="FunFam" id="3.30.70.1230:FF:000007">
    <property type="entry name" value="Guanylate cyclase soluble subunit alpha-3"/>
    <property type="match status" value="1"/>
</dbReference>
<dbReference type="SMART" id="SM00044">
    <property type="entry name" value="CYCc"/>
    <property type="match status" value="1"/>
</dbReference>
<dbReference type="InterPro" id="IPR024096">
    <property type="entry name" value="NO_sig/Golgi_transp_ligand-bd"/>
</dbReference>